<dbReference type="AlphaFoldDB" id="A0A818IG06"/>
<name>A0A818IG06_9BILA</name>
<dbReference type="Proteomes" id="UP000663881">
    <property type="component" value="Unassembled WGS sequence"/>
</dbReference>
<feature type="domain" description="F-box" evidence="1">
    <location>
        <begin position="190"/>
        <end position="236"/>
    </location>
</feature>
<dbReference type="EMBL" id="CAJOAY010000080">
    <property type="protein sequence ID" value="CAF3525995.1"/>
    <property type="molecule type" value="Genomic_DNA"/>
</dbReference>
<evidence type="ECO:0000313" key="2">
    <source>
        <dbReference type="EMBL" id="CAF3525995.1"/>
    </source>
</evidence>
<reference evidence="2" key="1">
    <citation type="submission" date="2021-02" db="EMBL/GenBank/DDBJ databases">
        <authorList>
            <person name="Nowell W R."/>
        </authorList>
    </citation>
    <scope>NUCLEOTIDE SEQUENCE</scope>
</reference>
<evidence type="ECO:0000313" key="3">
    <source>
        <dbReference type="Proteomes" id="UP000663881"/>
    </source>
</evidence>
<organism evidence="2 3">
    <name type="scientific">Adineta steineri</name>
    <dbReference type="NCBI Taxonomy" id="433720"/>
    <lineage>
        <taxon>Eukaryota</taxon>
        <taxon>Metazoa</taxon>
        <taxon>Spiralia</taxon>
        <taxon>Gnathifera</taxon>
        <taxon>Rotifera</taxon>
        <taxon>Eurotatoria</taxon>
        <taxon>Bdelloidea</taxon>
        <taxon>Adinetida</taxon>
        <taxon>Adinetidae</taxon>
        <taxon>Adineta</taxon>
    </lineage>
</organism>
<accession>A0A818IG06</accession>
<proteinExistence type="predicted"/>
<dbReference type="PROSITE" id="PS50181">
    <property type="entry name" value="FBOX"/>
    <property type="match status" value="1"/>
</dbReference>
<comment type="caution">
    <text evidence="2">The sequence shown here is derived from an EMBL/GenBank/DDBJ whole genome shotgun (WGS) entry which is preliminary data.</text>
</comment>
<evidence type="ECO:0000259" key="1">
    <source>
        <dbReference type="PROSITE" id="PS50181"/>
    </source>
</evidence>
<sequence length="664" mass="78683">MSLIASSSTNVTELKSTTIECINSQKRKSLLEISMVSGYQFLDMLLDLHEKKFEHPREQLIILVHWTFLARNFIILKDNEYKQVIDDINKKKSVDISQFRHSLITFEFRKILNWKKTEKNSIDIDYFRENLIIHVEQSFHNENFVIQFETDEHNRLLLEMPINNHINEKDGKSNINDLYNNNTNRMELYCNHFINLPDEILVLILNKLNTVDVFNVFNINNRLDNILCDDIFTNTLTLFISSSNDIIEPPDNKLIDRFCLQILPKIHHKIKWLNLESSSMKRILLATPYPYLHGIRLYSINGQMATHLFNNRYSLFESLKTQITSIMILLNDEHRLIEKHLVTRVFIYILNMFNLHYLNFRTSFVYDEQVSLNDLLHRQQIFSQTLNELHINVETFNDCIYLLDGRLNKLHTLYIHVSNIHSDRLINHKNILYDLKCFSLTSHVNTSMYDELVIPLVHRMIYLEKLVLYLQVNHYNKFIDGYDLKNNILNYLTHLKQFQFNIHSFIFVNNVMNVPLNEYIKHTLSVIGNEKYVSSVNYYQHAQMASCNIYSYSCTNIIEYYFNITNNFPGGSFKNVKSITLFDEHPFEHQFFIQISQSFPVAKKLSICNKTPQRKNNLEENISTIVQFSSLLVLNFDEVHDHYVEQFLFDTKTFISNNVLLGMD</sequence>
<dbReference type="InterPro" id="IPR001810">
    <property type="entry name" value="F-box_dom"/>
</dbReference>
<protein>
    <recommendedName>
        <fullName evidence="1">F-box domain-containing protein</fullName>
    </recommendedName>
</protein>
<gene>
    <name evidence="2" type="ORF">OKA104_LOCUS2856</name>
</gene>